<dbReference type="EMBL" id="FNYY01000007">
    <property type="protein sequence ID" value="SEJ56813.1"/>
    <property type="molecule type" value="Genomic_DNA"/>
</dbReference>
<keyword evidence="2" id="KW-1185">Reference proteome</keyword>
<name>A0A975WAH5_9RHOB</name>
<dbReference type="GeneID" id="80818596"/>
<dbReference type="Proteomes" id="UP000182932">
    <property type="component" value="Unassembled WGS sequence"/>
</dbReference>
<accession>A0A975WAH5</accession>
<evidence type="ECO:0000313" key="1">
    <source>
        <dbReference type="EMBL" id="SEJ56813.1"/>
    </source>
</evidence>
<dbReference type="RefSeq" id="WP_139211345.1">
    <property type="nucleotide sequence ID" value="NZ_FNYY01000007.1"/>
</dbReference>
<dbReference type="AlphaFoldDB" id="A0A975WAH5"/>
<reference evidence="1 2" key="1">
    <citation type="submission" date="2016-10" db="EMBL/GenBank/DDBJ databases">
        <authorList>
            <person name="Varghese N."/>
            <person name="Submissions S."/>
        </authorList>
    </citation>
    <scope>NUCLEOTIDE SEQUENCE [LARGE SCALE GENOMIC DNA]</scope>
    <source>
        <strain evidence="1 2">FF3</strain>
    </source>
</reference>
<sequence length="110" mass="12155">MSLGRMCGLVLWANSDDQKAVVWCEDQGDLAFYVEPKDTAMSGVALDAGDLIEFELREDRQFRRVTNPTLLVQDPRAGAGGQAGPLRQFRRCRALRGGYKQQCRALPPGA</sequence>
<gene>
    <name evidence="1" type="ORF">SAMN04487940_107117</name>
</gene>
<protein>
    <submittedName>
        <fullName evidence="1">Uncharacterized protein</fullName>
    </submittedName>
</protein>
<organism evidence="1 2">
    <name type="scientific">Marinovum algicola</name>
    <dbReference type="NCBI Taxonomy" id="42444"/>
    <lineage>
        <taxon>Bacteria</taxon>
        <taxon>Pseudomonadati</taxon>
        <taxon>Pseudomonadota</taxon>
        <taxon>Alphaproteobacteria</taxon>
        <taxon>Rhodobacterales</taxon>
        <taxon>Roseobacteraceae</taxon>
        <taxon>Marinovum</taxon>
    </lineage>
</organism>
<comment type="caution">
    <text evidence="1">The sequence shown here is derived from an EMBL/GenBank/DDBJ whole genome shotgun (WGS) entry which is preliminary data.</text>
</comment>
<evidence type="ECO:0000313" key="2">
    <source>
        <dbReference type="Proteomes" id="UP000182932"/>
    </source>
</evidence>
<proteinExistence type="predicted"/>